<dbReference type="InterPro" id="IPR055123">
    <property type="entry name" value="SpnB-like_Rossmann"/>
</dbReference>
<dbReference type="Pfam" id="PF00109">
    <property type="entry name" value="ketoacyl-synt"/>
    <property type="match status" value="2"/>
</dbReference>
<dbReference type="FunFam" id="3.40.50.720:FF:000209">
    <property type="entry name" value="Polyketide synthase Pks12"/>
    <property type="match status" value="1"/>
</dbReference>
<dbReference type="InterPro" id="IPR032821">
    <property type="entry name" value="PKS_assoc"/>
</dbReference>
<dbReference type="Pfam" id="PF08990">
    <property type="entry name" value="Docking"/>
    <property type="match status" value="1"/>
</dbReference>
<comment type="pathway">
    <text evidence="2">Antibiotic biosynthesis.</text>
</comment>
<dbReference type="Gene3D" id="3.90.180.10">
    <property type="entry name" value="Medium-chain alcohol dehydrogenases, catalytic domain"/>
    <property type="match status" value="1"/>
</dbReference>
<dbReference type="Gene3D" id="3.40.50.11460">
    <property type="match status" value="1"/>
</dbReference>
<dbReference type="SUPFAM" id="SSF55048">
    <property type="entry name" value="Probable ACP-binding domain of malonyl-CoA ACP transacylase"/>
    <property type="match status" value="2"/>
</dbReference>
<dbReference type="InterPro" id="IPR013968">
    <property type="entry name" value="PKS_KR"/>
</dbReference>
<dbReference type="PROSITE" id="PS50075">
    <property type="entry name" value="CARRIER"/>
    <property type="match status" value="2"/>
</dbReference>
<feature type="domain" description="PKS/mFAS DH" evidence="13">
    <location>
        <begin position="921"/>
        <end position="1190"/>
    </location>
</feature>
<keyword evidence="9" id="KW-0012">Acyltransferase</keyword>
<dbReference type="RefSeq" id="WP_007029782.1">
    <property type="nucleotide sequence ID" value="NZ_AOHO01000043.1"/>
</dbReference>
<dbReference type="SMART" id="SM00823">
    <property type="entry name" value="PKS_PP"/>
    <property type="match status" value="2"/>
</dbReference>
<dbReference type="PANTHER" id="PTHR43775:SF51">
    <property type="entry name" value="INACTIVE PHENOLPHTHIOCEROL SYNTHESIS POLYKETIDE SYNTHASE TYPE I PKS1-RELATED"/>
    <property type="match status" value="1"/>
</dbReference>
<dbReference type="SUPFAM" id="SSF51735">
    <property type="entry name" value="NAD(P)-binding Rossmann-fold domains"/>
    <property type="match status" value="5"/>
</dbReference>
<evidence type="ECO:0000256" key="8">
    <source>
        <dbReference type="ARBA" id="ARBA00023268"/>
    </source>
</evidence>
<dbReference type="GO" id="GO:0004315">
    <property type="term" value="F:3-oxoacyl-[acyl-carrier-protein] synthase activity"/>
    <property type="evidence" value="ECO:0007669"/>
    <property type="project" value="InterPro"/>
</dbReference>
<dbReference type="GO" id="GO:0006633">
    <property type="term" value="P:fatty acid biosynthetic process"/>
    <property type="evidence" value="ECO:0007669"/>
    <property type="project" value="InterPro"/>
</dbReference>
<dbReference type="InterPro" id="IPR042104">
    <property type="entry name" value="PKS_dehydratase_sf"/>
</dbReference>
<dbReference type="Pfam" id="PF08659">
    <property type="entry name" value="KR"/>
    <property type="match status" value="2"/>
</dbReference>
<dbReference type="InterPro" id="IPR049552">
    <property type="entry name" value="PKS_DH_N"/>
</dbReference>
<dbReference type="Pfam" id="PF08240">
    <property type="entry name" value="ADH_N"/>
    <property type="match status" value="1"/>
</dbReference>
<comment type="caution">
    <text evidence="14">The sequence shown here is derived from an EMBL/GenBank/DDBJ whole genome shotgun (WGS) entry which is preliminary data.</text>
</comment>
<dbReference type="Gene3D" id="3.10.129.110">
    <property type="entry name" value="Polyketide synthase dehydratase"/>
    <property type="match status" value="3"/>
</dbReference>
<dbReference type="InterPro" id="IPR014043">
    <property type="entry name" value="Acyl_transferase_dom"/>
</dbReference>
<dbReference type="SMART" id="SM00825">
    <property type="entry name" value="PKS_KS"/>
    <property type="match status" value="2"/>
</dbReference>
<dbReference type="GO" id="GO:0033068">
    <property type="term" value="P:macrolide biosynthetic process"/>
    <property type="evidence" value="ECO:0007669"/>
    <property type="project" value="UniProtKB-ARBA"/>
</dbReference>
<keyword evidence="5" id="KW-0808">Transferase</keyword>
<evidence type="ECO:0000256" key="1">
    <source>
        <dbReference type="ARBA" id="ARBA00001957"/>
    </source>
</evidence>
<dbReference type="FunFam" id="3.40.47.10:FF:000019">
    <property type="entry name" value="Polyketide synthase type I"/>
    <property type="match status" value="2"/>
</dbReference>
<evidence type="ECO:0000256" key="2">
    <source>
        <dbReference type="ARBA" id="ARBA00004792"/>
    </source>
</evidence>
<dbReference type="InterPro" id="IPR011032">
    <property type="entry name" value="GroES-like_sf"/>
</dbReference>
<dbReference type="InterPro" id="IPR020807">
    <property type="entry name" value="PKS_DH"/>
</dbReference>
<dbReference type="InterPro" id="IPR016039">
    <property type="entry name" value="Thiolase-like"/>
</dbReference>
<dbReference type="InterPro" id="IPR036291">
    <property type="entry name" value="NAD(P)-bd_dom_sf"/>
</dbReference>
<dbReference type="PROSITE" id="PS01162">
    <property type="entry name" value="QOR_ZETA_CRYSTAL"/>
    <property type="match status" value="1"/>
</dbReference>
<dbReference type="PANTHER" id="PTHR43775">
    <property type="entry name" value="FATTY ACID SYNTHASE"/>
    <property type="match status" value="1"/>
</dbReference>
<dbReference type="FunFam" id="1.10.1200.10:FF:000007">
    <property type="entry name" value="Probable polyketide synthase pks17"/>
    <property type="match status" value="2"/>
</dbReference>
<dbReference type="InterPro" id="IPR050091">
    <property type="entry name" value="PKS_NRPS_Biosynth_Enz"/>
</dbReference>
<dbReference type="CDD" id="cd08956">
    <property type="entry name" value="KR_3_FAS_SDR_x"/>
    <property type="match status" value="2"/>
</dbReference>
<dbReference type="OrthoDB" id="9778690at2"/>
<dbReference type="SMART" id="SM01294">
    <property type="entry name" value="PKS_PP_betabranch"/>
    <property type="match status" value="2"/>
</dbReference>
<dbReference type="InterPro" id="IPR020806">
    <property type="entry name" value="PKS_PP-bd"/>
</dbReference>
<dbReference type="InterPro" id="IPR016035">
    <property type="entry name" value="Acyl_Trfase/lysoPLipase"/>
</dbReference>
<keyword evidence="3" id="KW-0596">Phosphopantetheine</keyword>
<dbReference type="PROSITE" id="PS00012">
    <property type="entry name" value="PHOSPHOPANTETHEINE"/>
    <property type="match status" value="1"/>
</dbReference>
<dbReference type="Gene3D" id="3.40.47.10">
    <property type="match status" value="2"/>
</dbReference>
<evidence type="ECO:0000256" key="7">
    <source>
        <dbReference type="ARBA" id="ARBA00023194"/>
    </source>
</evidence>
<dbReference type="Pfam" id="PF22953">
    <property type="entry name" value="SpnB_Rossmann"/>
    <property type="match status" value="2"/>
</dbReference>
<feature type="domain" description="Ketosynthase family 3 (KS3)" evidence="12">
    <location>
        <begin position="2057"/>
        <end position="2481"/>
    </location>
</feature>
<dbReference type="Pfam" id="PF00698">
    <property type="entry name" value="Acyl_transf_1"/>
    <property type="match status" value="2"/>
</dbReference>
<dbReference type="GO" id="GO:0004312">
    <property type="term" value="F:fatty acid synthase activity"/>
    <property type="evidence" value="ECO:0007669"/>
    <property type="project" value="TreeGrafter"/>
</dbReference>
<dbReference type="PROSITE" id="PS52019">
    <property type="entry name" value="PKS_MFAS_DH"/>
    <property type="match status" value="1"/>
</dbReference>
<evidence type="ECO:0000256" key="9">
    <source>
        <dbReference type="ARBA" id="ARBA00023315"/>
    </source>
</evidence>
<dbReference type="InterPro" id="IPR018201">
    <property type="entry name" value="Ketoacyl_synth_AS"/>
</dbReference>
<dbReference type="SMART" id="SM00829">
    <property type="entry name" value="PKS_ER"/>
    <property type="match status" value="1"/>
</dbReference>
<keyword evidence="8" id="KW-0511">Multifunctional enzyme</keyword>
<dbReference type="PROSITE" id="PS00606">
    <property type="entry name" value="KS3_1"/>
    <property type="match status" value="2"/>
</dbReference>
<comment type="cofactor">
    <cofactor evidence="1">
        <name>pantetheine 4'-phosphate</name>
        <dbReference type="ChEBI" id="CHEBI:47942"/>
    </cofactor>
</comment>
<dbReference type="EMBL" id="AOHO01000043">
    <property type="protein sequence ID" value="EME62130.1"/>
    <property type="molecule type" value="Genomic_DNA"/>
</dbReference>
<dbReference type="FunFam" id="3.90.180.10:FF:000032">
    <property type="entry name" value="Probable polyketide synthase pks1"/>
    <property type="match status" value="1"/>
</dbReference>
<dbReference type="InterPro" id="IPR020841">
    <property type="entry name" value="PKS_Beta-ketoAc_synthase_dom"/>
</dbReference>
<dbReference type="Pfam" id="PF16197">
    <property type="entry name" value="KAsynt_C_assoc"/>
    <property type="match status" value="2"/>
</dbReference>
<dbReference type="InterPro" id="IPR057326">
    <property type="entry name" value="KR_dom"/>
</dbReference>
<feature type="domain" description="Carrier" evidence="11">
    <location>
        <begin position="1960"/>
        <end position="2035"/>
    </location>
</feature>
<name>M2YK40_9PSEU</name>
<keyword evidence="6" id="KW-0677">Repeat</keyword>
<dbReference type="SMART" id="SM00826">
    <property type="entry name" value="PKS_DH"/>
    <property type="match status" value="2"/>
</dbReference>
<dbReference type="InterPro" id="IPR006162">
    <property type="entry name" value="Ppantetheine_attach_site"/>
</dbReference>
<evidence type="ECO:0000256" key="5">
    <source>
        <dbReference type="ARBA" id="ARBA00022679"/>
    </source>
</evidence>
<dbReference type="InterPro" id="IPR016036">
    <property type="entry name" value="Malonyl_transacylase_ACP-bd"/>
</dbReference>
<dbReference type="PATRIC" id="fig|1284240.4.peg.1892"/>
<protein>
    <submittedName>
        <fullName evidence="14">Type I modular polyketide synthase</fullName>
    </submittedName>
</protein>
<evidence type="ECO:0000313" key="14">
    <source>
        <dbReference type="EMBL" id="EME62130.1"/>
    </source>
</evidence>
<evidence type="ECO:0000259" key="13">
    <source>
        <dbReference type="PROSITE" id="PS52019"/>
    </source>
</evidence>
<evidence type="ECO:0000313" key="15">
    <source>
        <dbReference type="Proteomes" id="UP000054226"/>
    </source>
</evidence>
<dbReference type="Gene3D" id="3.30.70.3290">
    <property type="match status" value="2"/>
</dbReference>
<dbReference type="InterPro" id="IPR015083">
    <property type="entry name" value="NorB/c/GfsB-D-like_docking"/>
</dbReference>
<dbReference type="GO" id="GO:0031177">
    <property type="term" value="F:phosphopantetheine binding"/>
    <property type="evidence" value="ECO:0007669"/>
    <property type="project" value="InterPro"/>
</dbReference>
<reference evidence="14 15" key="1">
    <citation type="journal article" date="2013" name="Genome Announc.">
        <title>Draft Genome Sequence of Amycolatopsis decaplanina Strain DSM 44594T.</title>
        <authorList>
            <person name="Kaur N."/>
            <person name="Kumar S."/>
            <person name="Bala M."/>
            <person name="Raghava G.P."/>
            <person name="Mayilraj S."/>
        </authorList>
    </citation>
    <scope>NUCLEOTIDE SEQUENCE [LARGE SCALE GENOMIC DNA]</scope>
    <source>
        <strain evidence="14 15">DSM 44594</strain>
    </source>
</reference>
<dbReference type="Proteomes" id="UP000054226">
    <property type="component" value="Unassembled WGS sequence"/>
</dbReference>
<dbReference type="InterPro" id="IPR020843">
    <property type="entry name" value="ER"/>
</dbReference>
<dbReference type="InterPro" id="IPR049900">
    <property type="entry name" value="PKS_mFAS_DH"/>
</dbReference>
<dbReference type="InterPro" id="IPR013154">
    <property type="entry name" value="ADH-like_N"/>
</dbReference>
<feature type="domain" description="Ketosynthase family 3 (KS3)" evidence="12">
    <location>
        <begin position="33"/>
        <end position="457"/>
    </location>
</feature>
<feature type="active site" description="Proton donor; for dehydratase activity" evidence="10">
    <location>
        <position position="1114"/>
    </location>
</feature>
<dbReference type="SUPFAM" id="SSF52151">
    <property type="entry name" value="FabD/lysophospholipase-like"/>
    <property type="match status" value="2"/>
</dbReference>
<dbReference type="CDD" id="cd05195">
    <property type="entry name" value="enoyl_red"/>
    <property type="match status" value="1"/>
</dbReference>
<dbReference type="Gene3D" id="3.40.50.720">
    <property type="entry name" value="NAD(P)-binding Rossmann-like Domain"/>
    <property type="match status" value="2"/>
</dbReference>
<evidence type="ECO:0000256" key="3">
    <source>
        <dbReference type="ARBA" id="ARBA00022450"/>
    </source>
</evidence>
<proteinExistence type="predicted"/>
<dbReference type="SMART" id="SM00822">
    <property type="entry name" value="PKS_KR"/>
    <property type="match status" value="2"/>
</dbReference>
<dbReference type="Pfam" id="PF21089">
    <property type="entry name" value="PKS_DH_N"/>
    <property type="match status" value="1"/>
</dbReference>
<dbReference type="SMART" id="SM00827">
    <property type="entry name" value="PKS_AT"/>
    <property type="match status" value="2"/>
</dbReference>
<dbReference type="InterPro" id="IPR036736">
    <property type="entry name" value="ACP-like_sf"/>
</dbReference>
<dbReference type="InterPro" id="IPR001227">
    <property type="entry name" value="Ac_transferase_dom_sf"/>
</dbReference>
<feature type="region of interest" description="C-terminal hotdog fold" evidence="10">
    <location>
        <begin position="1052"/>
        <end position="1190"/>
    </location>
</feature>
<keyword evidence="15" id="KW-1185">Reference proteome</keyword>
<dbReference type="CDD" id="cd00833">
    <property type="entry name" value="PKS"/>
    <property type="match status" value="2"/>
</dbReference>
<dbReference type="InterPro" id="IPR049551">
    <property type="entry name" value="PKS_DH_C"/>
</dbReference>
<evidence type="ECO:0000259" key="11">
    <source>
        <dbReference type="PROSITE" id="PS50075"/>
    </source>
</evidence>
<keyword evidence="7" id="KW-0045">Antibiotic biosynthesis</keyword>
<dbReference type="Gene3D" id="3.40.366.10">
    <property type="entry name" value="Malonyl-Coenzyme A Acyl Carrier Protein, domain 2"/>
    <property type="match status" value="2"/>
</dbReference>
<organism evidence="14 15">
    <name type="scientific">Amycolatopsis decaplanina DSM 44594</name>
    <dbReference type="NCBI Taxonomy" id="1284240"/>
    <lineage>
        <taxon>Bacteria</taxon>
        <taxon>Bacillati</taxon>
        <taxon>Actinomycetota</taxon>
        <taxon>Actinomycetes</taxon>
        <taxon>Pseudonocardiales</taxon>
        <taxon>Pseudonocardiaceae</taxon>
        <taxon>Amycolatopsis</taxon>
    </lineage>
</organism>
<dbReference type="GO" id="GO:0016491">
    <property type="term" value="F:oxidoreductase activity"/>
    <property type="evidence" value="ECO:0007669"/>
    <property type="project" value="InterPro"/>
</dbReference>
<gene>
    <name evidence="14" type="ORF">H074_09355</name>
</gene>
<evidence type="ECO:0000256" key="4">
    <source>
        <dbReference type="ARBA" id="ARBA00022553"/>
    </source>
</evidence>
<dbReference type="InterPro" id="IPR009081">
    <property type="entry name" value="PP-bd_ACP"/>
</dbReference>
<dbReference type="Pfam" id="PF13602">
    <property type="entry name" value="ADH_zinc_N_2"/>
    <property type="match status" value="1"/>
</dbReference>
<evidence type="ECO:0000256" key="10">
    <source>
        <dbReference type="PROSITE-ProRule" id="PRU01363"/>
    </source>
</evidence>
<dbReference type="Pfam" id="PF14765">
    <property type="entry name" value="PS-DH"/>
    <property type="match status" value="1"/>
</dbReference>
<feature type="region of interest" description="N-terminal hotdog fold" evidence="10">
    <location>
        <begin position="921"/>
        <end position="1040"/>
    </location>
</feature>
<dbReference type="Pfam" id="PF00550">
    <property type="entry name" value="PP-binding"/>
    <property type="match status" value="2"/>
</dbReference>
<dbReference type="InterPro" id="IPR014031">
    <property type="entry name" value="Ketoacyl_synth_C"/>
</dbReference>
<dbReference type="Gene3D" id="1.10.1200.10">
    <property type="entry name" value="ACP-like"/>
    <property type="match status" value="2"/>
</dbReference>
<dbReference type="GO" id="GO:0008270">
    <property type="term" value="F:zinc ion binding"/>
    <property type="evidence" value="ECO:0007669"/>
    <property type="project" value="InterPro"/>
</dbReference>
<dbReference type="PROSITE" id="PS52004">
    <property type="entry name" value="KS3_2"/>
    <property type="match status" value="2"/>
</dbReference>
<dbReference type="SUPFAM" id="SSF50129">
    <property type="entry name" value="GroES-like"/>
    <property type="match status" value="1"/>
</dbReference>
<evidence type="ECO:0000259" key="12">
    <source>
        <dbReference type="PROSITE" id="PS52004"/>
    </source>
</evidence>
<dbReference type="SUPFAM" id="SSF53901">
    <property type="entry name" value="Thiolase-like"/>
    <property type="match status" value="2"/>
</dbReference>
<dbReference type="InterPro" id="IPR014030">
    <property type="entry name" value="Ketoacyl_synth_N"/>
</dbReference>
<feature type="active site" description="Proton acceptor; for dehydratase activity" evidence="10">
    <location>
        <position position="953"/>
    </location>
</feature>
<dbReference type="SUPFAM" id="SSF47336">
    <property type="entry name" value="ACP-like"/>
    <property type="match status" value="2"/>
</dbReference>
<evidence type="ECO:0000256" key="6">
    <source>
        <dbReference type="ARBA" id="ARBA00022737"/>
    </source>
</evidence>
<dbReference type="InterPro" id="IPR002364">
    <property type="entry name" value="Quin_OxRdtase/zeta-crystal_CS"/>
</dbReference>
<keyword evidence="4" id="KW-0597">Phosphoprotein</keyword>
<dbReference type="Pfam" id="PF02801">
    <property type="entry name" value="Ketoacyl-synt_C"/>
    <property type="match status" value="2"/>
</dbReference>
<feature type="domain" description="Carrier" evidence="11">
    <location>
        <begin position="3535"/>
        <end position="3610"/>
    </location>
</feature>
<sequence>MTTDERTLDYLKRLTAELRETRRRLREAEESGSEPLAVIGMACRFPGGVTSPEGLWNLVDGGGDGMTGFPANRGWDTDGLYHPDPEHRGTSYSDQGGFLHDAGEFDAGFFGISPREALAMDPQQRLLLEVTWETFERAGLDTAALKGSATGVFAGAMRSEYVSGFDGGSEEVEGFLGTGSSNSVLSGRLAYTLGLEGPAVTIDTACSSSLVAVHLAAHSLRSGECSLALAGGVTVMATPETFVEFSRQRGMAPDGRCKAFAAGADGTGWGEGAGMLLLERLSDARRNGHRILAVIKGSAVNQDGASNGLTAPNGPAQQRVIRAALKNAKLTAADVDAVEAHGTGTTLGDPIEAQALLATYGRERETPLWLGSVKSNIGHTQAAAGVAGIIKMVEAMRHGVLPRTLHVDEPSPHVDWTAGAVELLTEPKPWDTGDRPRRAGVSSFGMSGTNAHVILEQASASEDAEPERTPPAVQTWPLSARGPAALKATAAQLLSTVSNSDAVDPLDLGWSLAITRTALESRAAIVGSGLEDLKAGLTALAEGEPAPGVVTGEPLLGRTAFLFSGMGSQRCGMGRELYHTFPAYRAAFDEACAALDPHLDRPLAGVVFGDDQKLLDRMTFAQPAMFALQVALFRLLESWGVHPDYVVGHSAGELAAAHVAGVWDLAGAARMITARGRLMEAQPPGGAMIGIQATEEEVAAELTDGLAIGALNAPDSVVVSGEEAAAEALAEKFAGRGRKIKRLNISHASHSARMDGMLAEFGAIAEEIPHGTPSIPVVSNVTGRLAGPDEVTVPGYWPRHVRQPVRFADGIGFLRGEGVSRFVEIGPDAVLAGMAARTLPPEGTLVVPVLRKDRPGAQTAMTVLAELHVRGARVDWTEFYEGTGARTIDLPTYPFQRENYWLRGGHGAGDPGGLGLADAAHPLLGAAVPLADGAGVVLTGRISPSTHPWLADHAVAGTVIVPGTALVELALRAGDEAGCAHLEELTLREPMVLAGPLDVQVVLAGPDESGRRAVAVYSRAGESTWTLHGSGTLAPQAPAAGFDLAEWPPRDAVAVDVAEVYPVFAAAGLEYGPVFQGLKAAWRLGEEIFAETALPEDTAKADVERFGLHPALLDAGLHAIGLLTEEPGGAKLPFLWQDVTLHATGASALRLKLTPGPSGAVSLRAADGTGAPVVTIGSLTLRELSPVTSATPGLDSLFRLDWTPLPTPADPAPVEWAYHGRVGSGAVPPVVVLPVFTDPAGARIATREVLAVLQQFSAEDRFADAKLVLVTCAAIGPGRVDPAAAAVWGLGRSAQSELPGRVVLVDTETGDLTDAELAAALATGEPQLTLRDGGFAALRLGPVPGTDELNPPAEPAWRLGMAARGTLEELRLEPCPQALEPLAPGHIRVAVAAAGLNFRDALNVLGMFEGEPGPLGNEIAGVVLETGSEVDDLVPGDRVMGVAIGGIGSITTAQRSMCARIPDGWTDEEAASVPLVFLTAYFGLKELAGLEAGESVLVHAGAGGVGMAAIQIARHLGAEVYSTASPAKQHVLREAGLDDGHIANSRTLEFEQHFLATSEGRGVDVVLDALTGDFVDASLRLLPRGGRFLEMGKAGLRDPEEVAAQHPGVHYRPYDLIEAGPEQFSRMWAEVLELFASGVLKPLPRRVWDVRRAPEAFRLLSQAKHIGKVVLTIPRGPEPDGTVLITGGTGGLGAMLAQHLIAEYGVRHLLLISRRGPDAPGATELSQVLQALGAEATIAACDSADRDAVATLLAGIPAEHPLTAVIHAAGVLDDAPIDALTPERLDRVLAPKADAAWHLHELTADLPLRWFVQFSSAAGVLGNPGQGNYAAANAFLDGLATRRRAEGLAAQSVAWGLWSGGMKGELGDAGEERMRRSGFPPIDPEEGLAMFDRAVGLDHAVLLGLKFDRATVRGSDAPISPLIRALVGGSGRAKAKTATAEQAGELRRKLAGLPAPDQDELLLDLVRREVALVLGHADAAGIVATRAFNEIGFDSLTAVELRNRLGAATGLRLPATLVFDHPTPDALKMFLRGELVGDETPAPVAATSATAGAGIHDDPVVIVGMGCRYPGEVTSPAELWQLVAEGRDGVGDFPADRDWPLDSLFHPDPDHRGTTYASEGAFLYNAGDFDAEFFGISPREALAMDPQQRQVLETAWEALERAGIEPGSLRGTSTGVFAGALSNDYISRLSAIPEQVEGFLGTASFSSVVSGRVAYALGLEGPAVSVDTACSSSLVAVHLAAQSLRSGECTLALAGGVNVMASPDMFVEFSRQRGLAPDGRCKPFAGAADGTNWAEGVGILVLERLSDARRNGHRVLAVVKGSAVNQDGASNGLTAPNGPSQQRVIRSALANAGIEASTVDVVEAHGTGTPLGDPIEAQALLATYGQDRERPLLLGSVKSNIGHTQAAAGVAGIIKMVEAMNHGVVPASLHVDEPTPHVDWTAGDISLLTEQTPWPETGGPRRAGVSSFGISGTNAHVVLEQAPAGPEPELSGTLPAVPLVLSGRTPEALVAQASRLSAADFTADTGYSLATTRTHHQYRAVVVGEPAAGLRALASGGSAQGVVTGEPASGRLAFLFTGQGSQREGMGRGLYDAFPAFAEAYDEIAALLPLDGDLGRTGTAQPAIFALEVALYRLFESWGVRPAFVAGHSIGEIAAAHIAGVFSLEDAAKLIGARGRLMEALPEGGAMVAVQATEDEVAEFDGVAVAAVNGPDAIVLSGAEESVLAAASALEARGRKVKRLDVSHAFHSPLMDPMLDDFAEVARGLTYAEPSIPVVSAVTGAVATELTDPGYWVRHVREPVRFADALTALSAENVTTFLEIGPAAVLSALAAGSGEAIPALREDGDEPTAAVTALSRLHVRGIDVDWPAFFAPAKPRVVDLPTYAFQHERYWLREPAVARVAGGLRHPVLASAVTSADDGSVLCTGVLPAAPSDSLLVELAIRAGDEAGAGTLAEFAVEAPLAGDREVQVAVGAEADGRRPVSIHSRAGQDWQRHGTGFLVTTPAPAPSVPDGTLTELTLPDDSAQLYGLHPSLLDPVLAEHGWPVAWRNVTLHATGATTVRAHLSPAGELAVFDLAGAPVLSAEVTFGERPVAVTAPSESLHRIVWSPVPAGDGETSWARREDVGAELPDAVVLELAEPAGDVADAARSATATVLAALQVWLTEPKYADTRLVVLTAGAVALSEEDGADPAAAAVWGLVRAAQSENPGRFVLVDGDGDTAILGKALATGEDQLLLREGKLYAPRLALVRAPATEAPALADGAVLVTGGTGGLGAHLARHLVRAHGVTELVLTSRRGPDAPGATELSDELKALGANVRIEACDVADRAAVEAVLAGIPRLSGVVHAAGVLDDGLVGALTPERLATVFGPKAAAAWHLHELTKGHELAAFVLFSSAAGVFGNAGQGNYAAANAFLDGLAVHRRALGLPARSLAWGRWADGMGGALGAQAGQRLSRNGFPALSVGEGLALFDAALATDVAASVPVKLDKAGLADAAAAGQLTPVLRDLVPAVRRTAAAADAGALRLKLAGLAEAEQERALLDLVRGQAAAVLGHAGAAAIAPGRGFLDLGFDSLTAVEFRTALAAATGLTLPTTVVFDYPAPDALAKYLQTELAPETGAAAAVTEQIARLEALLDGADPGDAEIDGRLKRLVSAWAAKKPAHATADLEAASPDDLLALIDDEFGPR</sequence>
<accession>M2YK40</accession>